<keyword evidence="3 6" id="KW-0378">Hydrolase</keyword>
<reference evidence="6 7" key="1">
    <citation type="submission" date="2013-09" db="EMBL/GenBank/DDBJ databases">
        <authorList>
            <person name="Zeng Z."/>
            <person name="Chen C."/>
        </authorList>
    </citation>
    <scope>NUCLEOTIDE SEQUENCE [LARGE SCALE GENOMIC DNA]</scope>
    <source>
        <strain evidence="6 7">WB 4.1-42</strain>
    </source>
</reference>
<organism evidence="6 7">
    <name type="scientific">Flavobacterium subsaxonicum WB 4.1-42 = DSM 21790</name>
    <dbReference type="NCBI Taxonomy" id="1121898"/>
    <lineage>
        <taxon>Bacteria</taxon>
        <taxon>Pseudomonadati</taxon>
        <taxon>Bacteroidota</taxon>
        <taxon>Flavobacteriia</taxon>
        <taxon>Flavobacteriales</taxon>
        <taxon>Flavobacteriaceae</taxon>
        <taxon>Flavobacterium</taxon>
    </lineage>
</organism>
<dbReference type="STRING" id="1121898.GCA_000422725_00979"/>
<evidence type="ECO:0000256" key="1">
    <source>
        <dbReference type="ARBA" id="ARBA00007074"/>
    </source>
</evidence>
<dbReference type="Proteomes" id="UP000030111">
    <property type="component" value="Unassembled WGS sequence"/>
</dbReference>
<dbReference type="OrthoDB" id="9807055at2"/>
<dbReference type="EMBL" id="JRLY01000001">
    <property type="protein sequence ID" value="KGO95008.1"/>
    <property type="molecule type" value="Genomic_DNA"/>
</dbReference>
<evidence type="ECO:0000256" key="3">
    <source>
        <dbReference type="ARBA" id="ARBA00022801"/>
    </source>
</evidence>
<evidence type="ECO:0000256" key="4">
    <source>
        <dbReference type="ARBA" id="ARBA00022807"/>
    </source>
</evidence>
<dbReference type="InterPro" id="IPR051202">
    <property type="entry name" value="Peptidase_C40"/>
</dbReference>
<name>A0A0A2MU52_9FLAO</name>
<comment type="similarity">
    <text evidence="1">Belongs to the peptidase C40 family.</text>
</comment>
<accession>A0A0A2MU52</accession>
<dbReference type="RefSeq" id="WP_026992388.1">
    <property type="nucleotide sequence ID" value="NZ_JRLY01000001.1"/>
</dbReference>
<evidence type="ECO:0000313" key="6">
    <source>
        <dbReference type="EMBL" id="KGO95008.1"/>
    </source>
</evidence>
<keyword evidence="2" id="KW-0645">Protease</keyword>
<evidence type="ECO:0000259" key="5">
    <source>
        <dbReference type="PROSITE" id="PS51935"/>
    </source>
</evidence>
<gene>
    <name evidence="6" type="ORF">Q766_02540</name>
</gene>
<dbReference type="AlphaFoldDB" id="A0A0A2MU52"/>
<dbReference type="Gene3D" id="3.90.1720.10">
    <property type="entry name" value="endopeptidase domain like (from Nostoc punctiforme)"/>
    <property type="match status" value="1"/>
</dbReference>
<dbReference type="GO" id="GO:0006508">
    <property type="term" value="P:proteolysis"/>
    <property type="evidence" value="ECO:0007669"/>
    <property type="project" value="UniProtKB-KW"/>
</dbReference>
<evidence type="ECO:0000256" key="2">
    <source>
        <dbReference type="ARBA" id="ARBA00022670"/>
    </source>
</evidence>
<dbReference type="PANTHER" id="PTHR47053">
    <property type="entry name" value="MUREIN DD-ENDOPEPTIDASE MEPH-RELATED"/>
    <property type="match status" value="1"/>
</dbReference>
<dbReference type="eggNOG" id="COG0791">
    <property type="taxonomic scope" value="Bacteria"/>
</dbReference>
<proteinExistence type="inferred from homology"/>
<keyword evidence="7" id="KW-1185">Reference proteome</keyword>
<dbReference type="InterPro" id="IPR000064">
    <property type="entry name" value="NLP_P60_dom"/>
</dbReference>
<protein>
    <submittedName>
        <fullName evidence="6">Glycoside hydrolase</fullName>
    </submittedName>
</protein>
<dbReference type="InterPro" id="IPR038765">
    <property type="entry name" value="Papain-like_cys_pep_sf"/>
</dbReference>
<dbReference type="PANTHER" id="PTHR47053:SF1">
    <property type="entry name" value="MUREIN DD-ENDOPEPTIDASE MEPH-RELATED"/>
    <property type="match status" value="1"/>
</dbReference>
<comment type="caution">
    <text evidence="6">The sequence shown here is derived from an EMBL/GenBank/DDBJ whole genome shotgun (WGS) entry which is preliminary data.</text>
</comment>
<evidence type="ECO:0000313" key="7">
    <source>
        <dbReference type="Proteomes" id="UP000030111"/>
    </source>
</evidence>
<dbReference type="PROSITE" id="PS51935">
    <property type="entry name" value="NLPC_P60"/>
    <property type="match status" value="1"/>
</dbReference>
<dbReference type="Pfam" id="PF00877">
    <property type="entry name" value="NLPC_P60"/>
    <property type="match status" value="1"/>
</dbReference>
<feature type="domain" description="NlpC/P60" evidence="5">
    <location>
        <begin position="40"/>
        <end position="171"/>
    </location>
</feature>
<dbReference type="PROSITE" id="PS51257">
    <property type="entry name" value="PROKAR_LIPOPROTEIN"/>
    <property type="match status" value="1"/>
</dbReference>
<dbReference type="GO" id="GO:0008234">
    <property type="term" value="F:cysteine-type peptidase activity"/>
    <property type="evidence" value="ECO:0007669"/>
    <property type="project" value="UniProtKB-KW"/>
</dbReference>
<sequence length="172" mass="18889">MKVLQHTFLLLIAIGLLSCKDEVKPASATKIPVETTTPEMAKRDDIIAFAKLYMGTAYCYASSNPKKGFDCSGFVNFVYNHFGIELPRSSSGFKNLGKALKPSEFKVGDVLVFYGYRDKNSIGHVGIVCEANGMQSKFIHASSGKEMAVTISELGSAQYTARFYKCISPFEI</sequence>
<dbReference type="SUPFAM" id="SSF54001">
    <property type="entry name" value="Cysteine proteinases"/>
    <property type="match status" value="1"/>
</dbReference>
<keyword evidence="4" id="KW-0788">Thiol protease</keyword>